<dbReference type="InterPro" id="IPR008278">
    <property type="entry name" value="4-PPantetheinyl_Trfase_dom"/>
</dbReference>
<dbReference type="NCBIfam" id="TIGR00556">
    <property type="entry name" value="pantethn_trn"/>
    <property type="match status" value="1"/>
</dbReference>
<name>A0A511RN67_9DEIN</name>
<reference evidence="10 11" key="1">
    <citation type="submission" date="2019-07" db="EMBL/GenBank/DDBJ databases">
        <title>Whole genome shotgun sequence of Oceanithermus desulfurans NBRC 100063.</title>
        <authorList>
            <person name="Hosoyama A."/>
            <person name="Uohara A."/>
            <person name="Ohji S."/>
            <person name="Ichikawa N."/>
        </authorList>
    </citation>
    <scope>NUCLEOTIDE SEQUENCE [LARGE SCALE GENOMIC DNA]</scope>
    <source>
        <strain evidence="10 11">NBRC 100063</strain>
    </source>
</reference>
<evidence type="ECO:0000259" key="9">
    <source>
        <dbReference type="Pfam" id="PF01648"/>
    </source>
</evidence>
<dbReference type="Gene3D" id="3.90.470.20">
    <property type="entry name" value="4'-phosphopantetheinyl transferase domain"/>
    <property type="match status" value="1"/>
</dbReference>
<comment type="caution">
    <text evidence="10">The sequence shown here is derived from an EMBL/GenBank/DDBJ whole genome shotgun (WGS) entry which is preliminary data.</text>
</comment>
<evidence type="ECO:0000313" key="10">
    <source>
        <dbReference type="EMBL" id="GEM90246.1"/>
    </source>
</evidence>
<comment type="cofactor">
    <cofactor evidence="8">
        <name>Mg(2+)</name>
        <dbReference type="ChEBI" id="CHEBI:18420"/>
    </cofactor>
</comment>
<keyword evidence="7 8" id="KW-0275">Fatty acid biosynthesis</keyword>
<proteinExistence type="inferred from homology"/>
<evidence type="ECO:0000256" key="6">
    <source>
        <dbReference type="ARBA" id="ARBA00023098"/>
    </source>
</evidence>
<keyword evidence="2 8" id="KW-0808">Transferase</keyword>
<gene>
    <name evidence="8 10" type="primary">acpS</name>
    <name evidence="10" type="ORF">ODE01S_16800</name>
</gene>
<dbReference type="EMBL" id="BJXN01000011">
    <property type="protein sequence ID" value="GEM90246.1"/>
    <property type="molecule type" value="Genomic_DNA"/>
</dbReference>
<dbReference type="HAMAP" id="MF_00101">
    <property type="entry name" value="AcpS"/>
    <property type="match status" value="1"/>
</dbReference>
<comment type="subcellular location">
    <subcellularLocation>
        <location evidence="8">Cytoplasm</location>
    </subcellularLocation>
</comment>
<protein>
    <recommendedName>
        <fullName evidence="8">Holo-[acyl-carrier-protein] synthase</fullName>
        <shortName evidence="8">Holo-ACP synthase</shortName>
        <ecNumber evidence="8">2.7.8.7</ecNumber>
    </recommendedName>
    <alternativeName>
        <fullName evidence="8">4'-phosphopantetheinyl transferase AcpS</fullName>
    </alternativeName>
</protein>
<keyword evidence="8" id="KW-0963">Cytoplasm</keyword>
<evidence type="ECO:0000256" key="7">
    <source>
        <dbReference type="ARBA" id="ARBA00023160"/>
    </source>
</evidence>
<dbReference type="OrthoDB" id="517356at2"/>
<keyword evidence="6 8" id="KW-0443">Lipid metabolism</keyword>
<dbReference type="EC" id="2.7.8.7" evidence="8"/>
<comment type="catalytic activity">
    <reaction evidence="8">
        <text>apo-[ACP] + CoA = holo-[ACP] + adenosine 3',5'-bisphosphate + H(+)</text>
        <dbReference type="Rhea" id="RHEA:12068"/>
        <dbReference type="Rhea" id="RHEA-COMP:9685"/>
        <dbReference type="Rhea" id="RHEA-COMP:9690"/>
        <dbReference type="ChEBI" id="CHEBI:15378"/>
        <dbReference type="ChEBI" id="CHEBI:29999"/>
        <dbReference type="ChEBI" id="CHEBI:57287"/>
        <dbReference type="ChEBI" id="CHEBI:58343"/>
        <dbReference type="ChEBI" id="CHEBI:64479"/>
        <dbReference type="EC" id="2.7.8.7"/>
    </reaction>
</comment>
<dbReference type="Pfam" id="PF01648">
    <property type="entry name" value="ACPS"/>
    <property type="match status" value="1"/>
</dbReference>
<evidence type="ECO:0000256" key="3">
    <source>
        <dbReference type="ARBA" id="ARBA00022723"/>
    </source>
</evidence>
<evidence type="ECO:0000313" key="11">
    <source>
        <dbReference type="Proteomes" id="UP000321827"/>
    </source>
</evidence>
<dbReference type="Proteomes" id="UP000321827">
    <property type="component" value="Unassembled WGS sequence"/>
</dbReference>
<comment type="similarity">
    <text evidence="8">Belongs to the P-Pant transferase superfamily. AcpS family.</text>
</comment>
<dbReference type="NCBIfam" id="NF011256">
    <property type="entry name" value="PRK14662.1"/>
    <property type="match status" value="1"/>
</dbReference>
<feature type="domain" description="4'-phosphopantetheinyl transferase" evidence="9">
    <location>
        <begin position="4"/>
        <end position="114"/>
    </location>
</feature>
<dbReference type="GO" id="GO:0000287">
    <property type="term" value="F:magnesium ion binding"/>
    <property type="evidence" value="ECO:0007669"/>
    <property type="project" value="UniProtKB-UniRule"/>
</dbReference>
<keyword evidence="1 8" id="KW-0444">Lipid biosynthesis</keyword>
<evidence type="ECO:0000256" key="4">
    <source>
        <dbReference type="ARBA" id="ARBA00022832"/>
    </source>
</evidence>
<sequence length="126" mass="14203">MIVAIGSDLVAVERIRRVYRRHPRRFLERHFTPEERAYALAAADPAPRLAVRWAAKEAFAKVWPARLGWRDVAVAHQGPRPVLRFSPELERALAERGLTALVTLSHERDYALAFVALVTQPSPTTG</sequence>
<dbReference type="GO" id="GO:0005737">
    <property type="term" value="C:cytoplasm"/>
    <property type="evidence" value="ECO:0007669"/>
    <property type="project" value="UniProtKB-SubCell"/>
</dbReference>
<evidence type="ECO:0000256" key="2">
    <source>
        <dbReference type="ARBA" id="ARBA00022679"/>
    </source>
</evidence>
<keyword evidence="3 8" id="KW-0479">Metal-binding</keyword>
<dbReference type="SUPFAM" id="SSF56214">
    <property type="entry name" value="4'-phosphopantetheinyl transferase"/>
    <property type="match status" value="1"/>
</dbReference>
<feature type="binding site" evidence="8">
    <location>
        <position position="57"/>
    </location>
    <ligand>
        <name>Mg(2+)</name>
        <dbReference type="ChEBI" id="CHEBI:18420"/>
    </ligand>
</feature>
<dbReference type="RefSeq" id="WP_147147827.1">
    <property type="nucleotide sequence ID" value="NZ_BJXN01000011.1"/>
</dbReference>
<dbReference type="GO" id="GO:0008897">
    <property type="term" value="F:holo-[acyl-carrier-protein] synthase activity"/>
    <property type="evidence" value="ECO:0007669"/>
    <property type="project" value="UniProtKB-UniRule"/>
</dbReference>
<keyword evidence="5 8" id="KW-0460">Magnesium</keyword>
<evidence type="ECO:0000256" key="5">
    <source>
        <dbReference type="ARBA" id="ARBA00022842"/>
    </source>
</evidence>
<organism evidence="10 11">
    <name type="scientific">Oceanithermus desulfurans NBRC 100063</name>
    <dbReference type="NCBI Taxonomy" id="1227550"/>
    <lineage>
        <taxon>Bacteria</taxon>
        <taxon>Thermotogati</taxon>
        <taxon>Deinococcota</taxon>
        <taxon>Deinococci</taxon>
        <taxon>Thermales</taxon>
        <taxon>Thermaceae</taxon>
        <taxon>Oceanithermus</taxon>
    </lineage>
</organism>
<dbReference type="InterPro" id="IPR037143">
    <property type="entry name" value="4-PPantetheinyl_Trfase_dom_sf"/>
</dbReference>
<evidence type="ECO:0000256" key="8">
    <source>
        <dbReference type="HAMAP-Rule" id="MF_00101"/>
    </source>
</evidence>
<dbReference type="InterPro" id="IPR002582">
    <property type="entry name" value="ACPS"/>
</dbReference>
<comment type="function">
    <text evidence="8">Transfers the 4'-phosphopantetheine moiety from coenzyme A to a Ser of acyl-carrier-protein.</text>
</comment>
<dbReference type="AlphaFoldDB" id="A0A511RN67"/>
<dbReference type="GO" id="GO:0006633">
    <property type="term" value="P:fatty acid biosynthetic process"/>
    <property type="evidence" value="ECO:0007669"/>
    <property type="project" value="UniProtKB-UniRule"/>
</dbReference>
<accession>A0A511RN67</accession>
<keyword evidence="4 8" id="KW-0276">Fatty acid metabolism</keyword>
<evidence type="ECO:0000256" key="1">
    <source>
        <dbReference type="ARBA" id="ARBA00022516"/>
    </source>
</evidence>
<feature type="binding site" evidence="8">
    <location>
        <position position="8"/>
    </location>
    <ligand>
        <name>Mg(2+)</name>
        <dbReference type="ChEBI" id="CHEBI:18420"/>
    </ligand>
</feature>
<dbReference type="InterPro" id="IPR004568">
    <property type="entry name" value="Ppantetheine-prot_Trfase_dom"/>
</dbReference>